<feature type="transmembrane region" description="Helical" evidence="1">
    <location>
        <begin position="119"/>
        <end position="136"/>
    </location>
</feature>
<accession>A0ABZ2KUS0</accession>
<dbReference type="RefSeq" id="WP_394831113.1">
    <property type="nucleotide sequence ID" value="NZ_CP089929.1"/>
</dbReference>
<feature type="transmembrane region" description="Helical" evidence="1">
    <location>
        <begin position="92"/>
        <end position="113"/>
    </location>
</feature>
<dbReference type="Proteomes" id="UP001374803">
    <property type="component" value="Chromosome"/>
</dbReference>
<protein>
    <submittedName>
        <fullName evidence="2">Uncharacterized protein</fullName>
    </submittedName>
</protein>
<keyword evidence="1" id="KW-0812">Transmembrane</keyword>
<feature type="transmembrane region" description="Helical" evidence="1">
    <location>
        <begin position="67"/>
        <end position="85"/>
    </location>
</feature>
<evidence type="ECO:0000313" key="3">
    <source>
        <dbReference type="Proteomes" id="UP001374803"/>
    </source>
</evidence>
<feature type="transmembrane region" description="Helical" evidence="1">
    <location>
        <begin position="12"/>
        <end position="33"/>
    </location>
</feature>
<sequence length="204" mass="21526">MAFPSGMFRTLLAHGTILLGLLALAIVACACHILRRSVPPRQPMTIGLLCIAAGALPIVNINDDDLFVHGARAMVCTLPVALIVLHSPRSTWPRIVGMFLLASAAFTSLPSILGDDLQATKLYALLVLITAPLATLPPRLPTLARYSGGPIACIATAYMGYAALIPMSGPDADRYGGRVPLYGLGVCLVCWLVAAVVGRWARRG</sequence>
<keyword evidence="1" id="KW-1133">Transmembrane helix</keyword>
<reference evidence="2" key="1">
    <citation type="submission" date="2021-12" db="EMBL/GenBank/DDBJ databases">
        <title>Discovery of the Pendulisporaceae a myxobacterial family with distinct sporulation behavior and unique specialized metabolism.</title>
        <authorList>
            <person name="Garcia R."/>
            <person name="Popoff A."/>
            <person name="Bader C.D."/>
            <person name="Loehr J."/>
            <person name="Walesch S."/>
            <person name="Walt C."/>
            <person name="Boldt J."/>
            <person name="Bunk B."/>
            <person name="Haeckl F.J.F.P.J."/>
            <person name="Gunesch A.P."/>
            <person name="Birkelbach J."/>
            <person name="Nuebel U."/>
            <person name="Pietschmann T."/>
            <person name="Bach T."/>
            <person name="Mueller R."/>
        </authorList>
    </citation>
    <scope>NUCLEOTIDE SEQUENCE</scope>
    <source>
        <strain evidence="2">MSr11367</strain>
    </source>
</reference>
<evidence type="ECO:0000256" key="1">
    <source>
        <dbReference type="SAM" id="Phobius"/>
    </source>
</evidence>
<dbReference type="EMBL" id="CP089983">
    <property type="protein sequence ID" value="WXB01498.1"/>
    <property type="molecule type" value="Genomic_DNA"/>
</dbReference>
<gene>
    <name evidence="2" type="ORF">LVJ94_31835</name>
</gene>
<organism evidence="2 3">
    <name type="scientific">Pendulispora rubella</name>
    <dbReference type="NCBI Taxonomy" id="2741070"/>
    <lineage>
        <taxon>Bacteria</taxon>
        <taxon>Pseudomonadati</taxon>
        <taxon>Myxococcota</taxon>
        <taxon>Myxococcia</taxon>
        <taxon>Myxococcales</taxon>
        <taxon>Sorangiineae</taxon>
        <taxon>Pendulisporaceae</taxon>
        <taxon>Pendulispora</taxon>
    </lineage>
</organism>
<feature type="transmembrane region" description="Helical" evidence="1">
    <location>
        <begin position="45"/>
        <end position="61"/>
    </location>
</feature>
<keyword evidence="3" id="KW-1185">Reference proteome</keyword>
<name>A0ABZ2KUS0_9BACT</name>
<feature type="transmembrane region" description="Helical" evidence="1">
    <location>
        <begin position="179"/>
        <end position="201"/>
    </location>
</feature>
<keyword evidence="1" id="KW-0472">Membrane</keyword>
<evidence type="ECO:0000313" key="2">
    <source>
        <dbReference type="EMBL" id="WXB01498.1"/>
    </source>
</evidence>
<proteinExistence type="predicted"/>
<feature type="transmembrane region" description="Helical" evidence="1">
    <location>
        <begin position="148"/>
        <end position="167"/>
    </location>
</feature>